<dbReference type="AlphaFoldDB" id="A0A382E6U2"/>
<proteinExistence type="predicted"/>
<protein>
    <submittedName>
        <fullName evidence="1">Uncharacterized protein</fullName>
    </submittedName>
</protein>
<feature type="non-terminal residue" evidence="1">
    <location>
        <position position="1"/>
    </location>
</feature>
<name>A0A382E6U2_9ZZZZ</name>
<feature type="non-terminal residue" evidence="1">
    <location>
        <position position="26"/>
    </location>
</feature>
<organism evidence="1">
    <name type="scientific">marine metagenome</name>
    <dbReference type="NCBI Taxonomy" id="408172"/>
    <lineage>
        <taxon>unclassified sequences</taxon>
        <taxon>metagenomes</taxon>
        <taxon>ecological metagenomes</taxon>
    </lineage>
</organism>
<evidence type="ECO:0000313" key="1">
    <source>
        <dbReference type="EMBL" id="SVB45703.1"/>
    </source>
</evidence>
<accession>A0A382E6U2</accession>
<dbReference type="EMBL" id="UINC01042707">
    <property type="protein sequence ID" value="SVB45703.1"/>
    <property type="molecule type" value="Genomic_DNA"/>
</dbReference>
<gene>
    <name evidence="1" type="ORF">METZ01_LOCUS198557</name>
</gene>
<sequence length="26" mass="2962">ESCPHLPFPCSWSSFGLPSPRWKTQS</sequence>
<reference evidence="1" key="1">
    <citation type="submission" date="2018-05" db="EMBL/GenBank/DDBJ databases">
        <authorList>
            <person name="Lanie J.A."/>
            <person name="Ng W.-L."/>
            <person name="Kazmierczak K.M."/>
            <person name="Andrzejewski T.M."/>
            <person name="Davidsen T.M."/>
            <person name="Wayne K.J."/>
            <person name="Tettelin H."/>
            <person name="Glass J.I."/>
            <person name="Rusch D."/>
            <person name="Podicherti R."/>
            <person name="Tsui H.-C.T."/>
            <person name="Winkler M.E."/>
        </authorList>
    </citation>
    <scope>NUCLEOTIDE SEQUENCE</scope>
</reference>